<protein>
    <recommendedName>
        <fullName evidence="3">Secreted protein</fullName>
    </recommendedName>
</protein>
<dbReference type="Proteomes" id="UP001332939">
    <property type="component" value="Unassembled WGS sequence"/>
</dbReference>
<proteinExistence type="predicted"/>
<dbReference type="EMBL" id="JAMZOO010000001">
    <property type="protein sequence ID" value="MEB6855743.1"/>
    <property type="molecule type" value="Genomic_DNA"/>
</dbReference>
<dbReference type="RefSeq" id="WP_152526015.1">
    <property type="nucleotide sequence ID" value="NZ_JAMZOO010000001.1"/>
</dbReference>
<name>A0ABU6E9J6_9GAMM</name>
<gene>
    <name evidence="1" type="ORF">NA736_01670</name>
</gene>
<sequence length="72" mass="8385">MTDIIALPLLFPFVTFVLIEALRRLFSCTSCVRLIIGEFLMEKGVESVNDSQIWQNSYLKINLKTKLFKIKF</sequence>
<evidence type="ECO:0008006" key="3">
    <source>
        <dbReference type="Google" id="ProtNLM"/>
    </source>
</evidence>
<reference evidence="1 2" key="1">
    <citation type="submission" date="2022-05" db="EMBL/GenBank/DDBJ databases">
        <title>Whole genome sequences of Escherichia coli of fish isolates collected from Assam, India.</title>
        <authorList>
            <person name="Sudha S."/>
            <person name="Muneeb K.H."/>
            <person name="Rakshit O."/>
            <person name="Mendem S.K."/>
            <person name="Raisen C."/>
            <person name="Holmes M.A."/>
            <person name="Shome B.R."/>
            <person name="Sivaraman G.K."/>
        </authorList>
    </citation>
    <scope>NUCLEOTIDE SEQUENCE [LARGE SCALE GENOMIC DNA]</scope>
    <source>
        <strain evidence="1 2">278</strain>
    </source>
</reference>
<evidence type="ECO:0000313" key="2">
    <source>
        <dbReference type="Proteomes" id="UP001332939"/>
    </source>
</evidence>
<keyword evidence="2" id="KW-1185">Reference proteome</keyword>
<accession>A0ABU6E9J6</accession>
<organism evidence="1 2">
    <name type="scientific">Proteus cibi</name>
    <dbReference type="NCBI Taxonomy" id="2050966"/>
    <lineage>
        <taxon>Bacteria</taxon>
        <taxon>Pseudomonadati</taxon>
        <taxon>Pseudomonadota</taxon>
        <taxon>Gammaproteobacteria</taxon>
        <taxon>Enterobacterales</taxon>
        <taxon>Morganellaceae</taxon>
        <taxon>Proteus</taxon>
    </lineage>
</organism>
<evidence type="ECO:0000313" key="1">
    <source>
        <dbReference type="EMBL" id="MEB6855743.1"/>
    </source>
</evidence>
<comment type="caution">
    <text evidence="1">The sequence shown here is derived from an EMBL/GenBank/DDBJ whole genome shotgun (WGS) entry which is preliminary data.</text>
</comment>